<dbReference type="OrthoDB" id="2386686at2759"/>
<evidence type="ECO:0000313" key="2">
    <source>
        <dbReference type="Proteomes" id="UP000011083"/>
    </source>
</evidence>
<dbReference type="GeneID" id="14911832"/>
<accession>L8GGQ2</accession>
<dbReference type="EMBL" id="KB008153">
    <property type="protein sequence ID" value="ELR11381.1"/>
    <property type="molecule type" value="Genomic_DNA"/>
</dbReference>
<dbReference type="RefSeq" id="XP_004333394.1">
    <property type="nucleotide sequence ID" value="XM_004333346.1"/>
</dbReference>
<dbReference type="InterPro" id="IPR020987">
    <property type="entry name" value="Centromere_Cenp-M"/>
</dbReference>
<dbReference type="Gene3D" id="3.40.50.300">
    <property type="entry name" value="P-loop containing nucleotide triphosphate hydrolases"/>
    <property type="match status" value="1"/>
</dbReference>
<proteinExistence type="predicted"/>
<evidence type="ECO:0000313" key="1">
    <source>
        <dbReference type="EMBL" id="ELR11381.1"/>
    </source>
</evidence>
<dbReference type="AlphaFoldDB" id="L8GGQ2"/>
<protein>
    <submittedName>
        <fullName evidence="1">Uncharacterized protein</fullName>
    </submittedName>
</protein>
<reference evidence="1 2" key="1">
    <citation type="journal article" date="2013" name="Genome Biol.">
        <title>Genome of Acanthamoeba castellanii highlights extensive lateral gene transfer and early evolution of tyrosine kinase signaling.</title>
        <authorList>
            <person name="Clarke M."/>
            <person name="Lohan A.J."/>
            <person name="Liu B."/>
            <person name="Lagkouvardos I."/>
            <person name="Roy S."/>
            <person name="Zafar N."/>
            <person name="Bertelli C."/>
            <person name="Schilde C."/>
            <person name="Kianianmomeni A."/>
            <person name="Burglin T.R."/>
            <person name="Frech C."/>
            <person name="Turcotte B."/>
            <person name="Kopec K.O."/>
            <person name="Synnott J.M."/>
            <person name="Choo C."/>
            <person name="Paponov I."/>
            <person name="Finkler A."/>
            <person name="Soon Heng Tan C."/>
            <person name="Hutchins A.P."/>
            <person name="Weinmeier T."/>
            <person name="Rattei T."/>
            <person name="Chu J.S."/>
            <person name="Gimenez G."/>
            <person name="Irimia M."/>
            <person name="Rigden D.J."/>
            <person name="Fitzpatrick D.A."/>
            <person name="Lorenzo-Morales J."/>
            <person name="Bateman A."/>
            <person name="Chiu C.H."/>
            <person name="Tang P."/>
            <person name="Hegemann P."/>
            <person name="Fromm H."/>
            <person name="Raoult D."/>
            <person name="Greub G."/>
            <person name="Miranda-Saavedra D."/>
            <person name="Chen N."/>
            <person name="Nash P."/>
            <person name="Ginger M.L."/>
            <person name="Horn M."/>
            <person name="Schaap P."/>
            <person name="Caler L."/>
            <person name="Loftus B."/>
        </authorList>
    </citation>
    <scope>NUCLEOTIDE SEQUENCE [LARGE SCALE GENOMIC DNA]</scope>
    <source>
        <strain evidence="1 2">Neff</strain>
    </source>
</reference>
<gene>
    <name evidence="1" type="ORF">ACA1_135600</name>
</gene>
<dbReference type="Proteomes" id="UP000011083">
    <property type="component" value="Unassembled WGS sequence"/>
</dbReference>
<keyword evidence="2" id="KW-1185">Reference proteome</keyword>
<name>L8GGQ2_ACACF</name>
<dbReference type="VEuPathDB" id="AmoebaDB:ACA1_135600"/>
<dbReference type="KEGG" id="acan:ACA1_135600"/>
<dbReference type="Pfam" id="PF11111">
    <property type="entry name" value="CENP-M"/>
    <property type="match status" value="1"/>
</dbReference>
<sequence length="97" mass="10984">MTNAKSLSNLKTRLLKVDKDYFAQGRSCIVATRVDLNRSHAFTTEHLEAVTNVYGMPVFYCNLTKREQLQNLSVRVYKAAELANGFIPYISPLIFAP</sequence>
<organism evidence="1 2">
    <name type="scientific">Acanthamoeba castellanii (strain ATCC 30010 / Neff)</name>
    <dbReference type="NCBI Taxonomy" id="1257118"/>
    <lineage>
        <taxon>Eukaryota</taxon>
        <taxon>Amoebozoa</taxon>
        <taxon>Discosea</taxon>
        <taxon>Longamoebia</taxon>
        <taxon>Centramoebida</taxon>
        <taxon>Acanthamoebidae</taxon>
        <taxon>Acanthamoeba</taxon>
    </lineage>
</organism>
<dbReference type="InterPro" id="IPR027417">
    <property type="entry name" value="P-loop_NTPase"/>
</dbReference>